<feature type="compositionally biased region" description="Basic residues" evidence="1">
    <location>
        <begin position="26"/>
        <end position="35"/>
    </location>
</feature>
<gene>
    <name evidence="3" type="ORF">O0Q50_19015</name>
</gene>
<accession>A0AAX6NCP9</accession>
<proteinExistence type="predicted"/>
<keyword evidence="2" id="KW-0472">Membrane</keyword>
<name>A0AAX6NCP9_PRIAR</name>
<dbReference type="Proteomes" id="UP001269400">
    <property type="component" value="Unassembled WGS sequence"/>
</dbReference>
<reference evidence="3" key="2">
    <citation type="submission" date="2022-12" db="EMBL/GenBank/DDBJ databases">
        <authorList>
            <person name="Dechsakulwatana C."/>
            <person name="Rungsihiranrut A."/>
            <person name="Muangchinda C."/>
            <person name="Ningthoujam R."/>
            <person name="Klankeo P."/>
            <person name="Pinyakong O."/>
        </authorList>
    </citation>
    <scope>NUCLEOTIDE SEQUENCE</scope>
    <source>
        <strain evidence="3">TL01-2</strain>
    </source>
</reference>
<protein>
    <submittedName>
        <fullName evidence="3">Uncharacterized protein</fullName>
    </submittedName>
</protein>
<dbReference type="AlphaFoldDB" id="A0AAX6NCP9"/>
<keyword evidence="2" id="KW-1133">Transmembrane helix</keyword>
<feature type="compositionally biased region" description="Basic residues" evidence="1">
    <location>
        <begin position="93"/>
        <end position="103"/>
    </location>
</feature>
<evidence type="ECO:0000313" key="4">
    <source>
        <dbReference type="Proteomes" id="UP001269400"/>
    </source>
</evidence>
<sequence length="182" mass="20744">MATAKKAITKSKSQSETEKKLEDARKKNRARRATIKKNEEKKTGSKKTSYKSKGDSRAKTTQARKTKTNSTSTAKKSNPSTKSKVAKNTTNRSTKKKTVRKTRKRHPVLIHMMDLPRWARFIIYAVVLTVVLYGYYLHSKEQLGSTLIDFLNQNIFIIAPLILVLVYSLTLFYLGYKAGVNR</sequence>
<feature type="compositionally biased region" description="Basic and acidic residues" evidence="1">
    <location>
        <begin position="13"/>
        <end position="25"/>
    </location>
</feature>
<evidence type="ECO:0000256" key="1">
    <source>
        <dbReference type="SAM" id="MobiDB-lite"/>
    </source>
</evidence>
<feature type="compositionally biased region" description="Low complexity" evidence="1">
    <location>
        <begin position="68"/>
        <end position="92"/>
    </location>
</feature>
<organism evidence="3 4">
    <name type="scientific">Priestia aryabhattai</name>
    <name type="common">Bacillus aryabhattai</name>
    <dbReference type="NCBI Taxonomy" id="412384"/>
    <lineage>
        <taxon>Bacteria</taxon>
        <taxon>Bacillati</taxon>
        <taxon>Bacillota</taxon>
        <taxon>Bacilli</taxon>
        <taxon>Bacillales</taxon>
        <taxon>Bacillaceae</taxon>
        <taxon>Priestia</taxon>
    </lineage>
</organism>
<reference evidence="3" key="1">
    <citation type="journal article" date="2022" name="J Environ Chem Eng">
        <title>Biodegradation of petroleum oil using a constructed nonpathogenic and heavy metal-tolerant bacterial consortium isolated from marine sponges.</title>
        <authorList>
            <person name="Dechsakulwatana C."/>
            <person name="Rungsihiranrut A."/>
            <person name="Muangchinda C."/>
            <person name="Ningthoujam R."/>
            <person name="Klankeo P."/>
            <person name="Pinyakong O."/>
        </authorList>
    </citation>
    <scope>NUCLEOTIDE SEQUENCE</scope>
    <source>
        <strain evidence="3">TL01-2</strain>
    </source>
</reference>
<feature type="transmembrane region" description="Helical" evidence="2">
    <location>
        <begin position="118"/>
        <end position="136"/>
    </location>
</feature>
<comment type="caution">
    <text evidence="3">The sequence shown here is derived from an EMBL/GenBank/DDBJ whole genome shotgun (WGS) entry which is preliminary data.</text>
</comment>
<dbReference type="RefSeq" id="WP_316910492.1">
    <property type="nucleotide sequence ID" value="NZ_JAPTGD010000002.1"/>
</dbReference>
<evidence type="ECO:0000313" key="3">
    <source>
        <dbReference type="EMBL" id="MDU9693264.1"/>
    </source>
</evidence>
<dbReference type="EMBL" id="JAPTGD010000002">
    <property type="protein sequence ID" value="MDU9693264.1"/>
    <property type="molecule type" value="Genomic_DNA"/>
</dbReference>
<feature type="compositionally biased region" description="Low complexity" evidence="1">
    <location>
        <begin position="1"/>
        <end position="12"/>
    </location>
</feature>
<feature type="transmembrane region" description="Helical" evidence="2">
    <location>
        <begin position="156"/>
        <end position="176"/>
    </location>
</feature>
<keyword evidence="2" id="KW-0812">Transmembrane</keyword>
<feature type="region of interest" description="Disordered" evidence="1">
    <location>
        <begin position="1"/>
        <end position="103"/>
    </location>
</feature>
<evidence type="ECO:0000256" key="2">
    <source>
        <dbReference type="SAM" id="Phobius"/>
    </source>
</evidence>